<dbReference type="PANTHER" id="PTHR43867">
    <property type="entry name" value="CELLULOSE SYNTHASE CATALYTIC SUBUNIT A [UDP-FORMING]"/>
    <property type="match status" value="1"/>
</dbReference>
<keyword evidence="3" id="KW-0808">Transferase</keyword>
<evidence type="ECO:0000313" key="7">
    <source>
        <dbReference type="EMBL" id="KAK0512499.1"/>
    </source>
</evidence>
<evidence type="ECO:0000256" key="6">
    <source>
        <dbReference type="ARBA" id="ARBA00023136"/>
    </source>
</evidence>
<name>A0AA39R253_9LECA</name>
<evidence type="ECO:0000256" key="2">
    <source>
        <dbReference type="ARBA" id="ARBA00022676"/>
    </source>
</evidence>
<dbReference type="GO" id="GO:0016020">
    <property type="term" value="C:membrane"/>
    <property type="evidence" value="ECO:0007669"/>
    <property type="project" value="UniProtKB-SubCell"/>
</dbReference>
<evidence type="ECO:0000256" key="3">
    <source>
        <dbReference type="ARBA" id="ARBA00022679"/>
    </source>
</evidence>
<evidence type="ECO:0000256" key="5">
    <source>
        <dbReference type="ARBA" id="ARBA00022989"/>
    </source>
</evidence>
<dbReference type="EMBL" id="JAFEKC020000008">
    <property type="protein sequence ID" value="KAK0513532.1"/>
    <property type="molecule type" value="Genomic_DNA"/>
</dbReference>
<accession>A0AA39R253</accession>
<dbReference type="InterPro" id="IPR029044">
    <property type="entry name" value="Nucleotide-diphossugar_trans"/>
</dbReference>
<dbReference type="AlphaFoldDB" id="A0AA39R253"/>
<dbReference type="EMBL" id="JAFEKC020000010">
    <property type="protein sequence ID" value="KAK0512499.1"/>
    <property type="molecule type" value="Genomic_DNA"/>
</dbReference>
<sequence length="623" mass="70497">MPEIRRGPYTVERSSAAAFPLETHPRLFKTSIVITWSSWLLYIVLQYRFASLILTTAPDVLWRSRIILLAELVLTFQDAVTALNIVIALFSANDTVPRPSYRLTGIQAPSVDVLVTCCGEPIEVIVNTVAAAASQDYPQQQMRVFLLDDGHNQELQQAIMMLNIRLADRKKPQVVYLSRRVEAGAKSFFKAGNLRYGIDESHRQGSSELVAGLDADMIPSSTWLRKMVAHLLLDDRLALACPPQRYYNVPASDPLGQQADFDMYFTVQEVLNDRLGAAMCTGSGYVVRRDALDEIGGWPLAETGEDFMCSAFLGNAGWKIAFVRENLQSGLAPENIRAVVKQRMRWIDACIEVCQYFRYYLPGFAVTSQMTMSQRIVNMLYALRDYSPLMTALALMLLPMALWPTHLDQTAAVSSKHLSSLLWLRLSFVTTFLLHKINSLIMYKHVGLSRVSNFQSHEVWIAPYMAYRCLVSLLPATMRTSSFAVCGAITSAANERSRRHRKRLPYRLSSPDMLMYTSYAIYASIPIVLRLVAYTQYNDAPRSLCLFPGAMIKLLACIWKVLVPVRYMIWPPTVPDRNELVEEDEMGVKRPRKDWEKDVVGNGIWWTSLSACELCVIWLCVIP</sequence>
<organism evidence="8 9">
    <name type="scientific">Cladonia borealis</name>
    <dbReference type="NCBI Taxonomy" id="184061"/>
    <lineage>
        <taxon>Eukaryota</taxon>
        <taxon>Fungi</taxon>
        <taxon>Dikarya</taxon>
        <taxon>Ascomycota</taxon>
        <taxon>Pezizomycotina</taxon>
        <taxon>Lecanoromycetes</taxon>
        <taxon>OSLEUM clade</taxon>
        <taxon>Lecanoromycetidae</taxon>
        <taxon>Lecanorales</taxon>
        <taxon>Lecanorineae</taxon>
        <taxon>Cladoniaceae</taxon>
        <taxon>Cladonia</taxon>
    </lineage>
</organism>
<evidence type="ECO:0000313" key="9">
    <source>
        <dbReference type="Proteomes" id="UP001166286"/>
    </source>
</evidence>
<protein>
    <recommendedName>
        <fullName evidence="10">Nucleotide-diphospho-sugar transferase</fullName>
    </recommendedName>
</protein>
<comment type="caution">
    <text evidence="8">The sequence shown here is derived from an EMBL/GenBank/DDBJ whole genome shotgun (WGS) entry which is preliminary data.</text>
</comment>
<evidence type="ECO:0000256" key="1">
    <source>
        <dbReference type="ARBA" id="ARBA00004141"/>
    </source>
</evidence>
<dbReference type="Gene3D" id="3.90.550.10">
    <property type="entry name" value="Spore Coat Polysaccharide Biosynthesis Protein SpsA, Chain A"/>
    <property type="match status" value="1"/>
</dbReference>
<dbReference type="GO" id="GO:0016757">
    <property type="term" value="F:glycosyltransferase activity"/>
    <property type="evidence" value="ECO:0007669"/>
    <property type="project" value="UniProtKB-KW"/>
</dbReference>
<evidence type="ECO:0008006" key="10">
    <source>
        <dbReference type="Google" id="ProtNLM"/>
    </source>
</evidence>
<dbReference type="Proteomes" id="UP001166286">
    <property type="component" value="Unassembled WGS sequence"/>
</dbReference>
<evidence type="ECO:0000313" key="8">
    <source>
        <dbReference type="EMBL" id="KAK0513532.1"/>
    </source>
</evidence>
<keyword evidence="9" id="KW-1185">Reference proteome</keyword>
<reference evidence="8" key="1">
    <citation type="submission" date="2023-03" db="EMBL/GenBank/DDBJ databases">
        <title>Complete genome of Cladonia borealis.</title>
        <authorList>
            <person name="Park H."/>
        </authorList>
    </citation>
    <scope>NUCLEOTIDE SEQUENCE</scope>
    <source>
        <strain evidence="8">ANT050790</strain>
    </source>
</reference>
<dbReference type="PANTHER" id="PTHR43867:SF2">
    <property type="entry name" value="CELLULOSE SYNTHASE CATALYTIC SUBUNIT A [UDP-FORMING]"/>
    <property type="match status" value="1"/>
</dbReference>
<evidence type="ECO:0000256" key="4">
    <source>
        <dbReference type="ARBA" id="ARBA00022692"/>
    </source>
</evidence>
<keyword evidence="2" id="KW-0328">Glycosyltransferase</keyword>
<keyword evidence="6" id="KW-0472">Membrane</keyword>
<comment type="subcellular location">
    <subcellularLocation>
        <location evidence="1">Membrane</location>
        <topology evidence="1">Multi-pass membrane protein</topology>
    </subcellularLocation>
</comment>
<keyword evidence="5" id="KW-1133">Transmembrane helix</keyword>
<keyword evidence="4" id="KW-0812">Transmembrane</keyword>
<dbReference type="SUPFAM" id="SSF53448">
    <property type="entry name" value="Nucleotide-diphospho-sugar transferases"/>
    <property type="match status" value="1"/>
</dbReference>
<proteinExistence type="predicted"/>
<dbReference type="Pfam" id="PF13641">
    <property type="entry name" value="Glyco_tranf_2_3"/>
    <property type="match status" value="1"/>
</dbReference>
<dbReference type="InterPro" id="IPR050321">
    <property type="entry name" value="Glycosyltr_2/OpgH_subfam"/>
</dbReference>
<gene>
    <name evidence="8" type="ORF">JMJ35_004518</name>
    <name evidence="7" type="ORF">JMJ35_005627</name>
</gene>